<sequence length="367" mass="39021">ARGGGERLQVSGSQQDCVLHNGGRGRRKAADRPDRGPKAHLRHSGGLHHHPPAAGRQGEAVHGELRHAQSRGQGSGIGARGGGERPQVSGSQQHCVLHNEGRGRRKAADRQGRSLKAQLRLSGGLHHHSPAAGRQGEAVHGELRHAQSRGKGAGKDVLLFPPPPSYEECRKGYPPYQANDPGPSVDPGIQLTAPQCQTCGQSIGYAAQPGFQAGFQPPPGCQQGAPPFFYQGQPCYPTPHPYTDRPYPKGSHSGQQPFGQHIPGQKYTTTEVLFQVVSQPVQQPGNEVTINPPPDYMALAILATLCFFPMGFPAIFHASTANECAKKGDMRTAETFAESAQGLIIASFVVGGIAIILVIVKFGFLSN</sequence>
<feature type="transmembrane region" description="Helical" evidence="7">
    <location>
        <begin position="340"/>
        <end position="364"/>
    </location>
</feature>
<feature type="region of interest" description="Disordered" evidence="6">
    <location>
        <begin position="1"/>
        <end position="92"/>
    </location>
</feature>
<gene>
    <name evidence="8" type="ORF">DPMN_108216</name>
</gene>
<dbReference type="AlphaFoldDB" id="A0A9D4QKP8"/>
<dbReference type="Proteomes" id="UP000828390">
    <property type="component" value="Unassembled WGS sequence"/>
</dbReference>
<dbReference type="InterPro" id="IPR051423">
    <property type="entry name" value="CD225/Dispanin"/>
</dbReference>
<comment type="caution">
    <text evidence="8">The sequence shown here is derived from an EMBL/GenBank/DDBJ whole genome shotgun (WGS) entry which is preliminary data.</text>
</comment>
<feature type="transmembrane region" description="Helical" evidence="7">
    <location>
        <begin position="296"/>
        <end position="319"/>
    </location>
</feature>
<feature type="compositionally biased region" description="Basic residues" evidence="6">
    <location>
        <begin position="38"/>
        <end position="51"/>
    </location>
</feature>
<evidence type="ECO:0000256" key="6">
    <source>
        <dbReference type="SAM" id="MobiDB-lite"/>
    </source>
</evidence>
<evidence type="ECO:0000313" key="8">
    <source>
        <dbReference type="EMBL" id="KAH3834883.1"/>
    </source>
</evidence>
<evidence type="ECO:0000256" key="7">
    <source>
        <dbReference type="SAM" id="Phobius"/>
    </source>
</evidence>
<keyword evidence="9" id="KW-1185">Reference proteome</keyword>
<evidence type="ECO:0000256" key="2">
    <source>
        <dbReference type="ARBA" id="ARBA00006843"/>
    </source>
</evidence>
<dbReference type="EMBL" id="JAIWYP010000004">
    <property type="protein sequence ID" value="KAH3834883.1"/>
    <property type="molecule type" value="Genomic_DNA"/>
</dbReference>
<evidence type="ECO:0000256" key="5">
    <source>
        <dbReference type="ARBA" id="ARBA00023136"/>
    </source>
</evidence>
<organism evidence="8 9">
    <name type="scientific">Dreissena polymorpha</name>
    <name type="common">Zebra mussel</name>
    <name type="synonym">Mytilus polymorpha</name>
    <dbReference type="NCBI Taxonomy" id="45954"/>
    <lineage>
        <taxon>Eukaryota</taxon>
        <taxon>Metazoa</taxon>
        <taxon>Spiralia</taxon>
        <taxon>Lophotrochozoa</taxon>
        <taxon>Mollusca</taxon>
        <taxon>Bivalvia</taxon>
        <taxon>Autobranchia</taxon>
        <taxon>Heteroconchia</taxon>
        <taxon>Euheterodonta</taxon>
        <taxon>Imparidentia</taxon>
        <taxon>Neoheterodontei</taxon>
        <taxon>Myida</taxon>
        <taxon>Dreissenoidea</taxon>
        <taxon>Dreissenidae</taxon>
        <taxon>Dreissena</taxon>
    </lineage>
</organism>
<evidence type="ECO:0000256" key="4">
    <source>
        <dbReference type="ARBA" id="ARBA00022989"/>
    </source>
</evidence>
<evidence type="ECO:0000313" key="9">
    <source>
        <dbReference type="Proteomes" id="UP000828390"/>
    </source>
</evidence>
<feature type="non-terminal residue" evidence="8">
    <location>
        <position position="1"/>
    </location>
</feature>
<feature type="compositionally biased region" description="Basic and acidic residues" evidence="6">
    <location>
        <begin position="28"/>
        <end position="37"/>
    </location>
</feature>
<feature type="region of interest" description="Disordered" evidence="6">
    <location>
        <begin position="123"/>
        <end position="157"/>
    </location>
</feature>
<dbReference type="InterPro" id="IPR007593">
    <property type="entry name" value="CD225/Dispanin_fam"/>
</dbReference>
<protein>
    <submittedName>
        <fullName evidence="8">Uncharacterized protein</fullName>
    </submittedName>
</protein>
<proteinExistence type="inferred from homology"/>
<keyword evidence="4 7" id="KW-1133">Transmembrane helix</keyword>
<dbReference type="PANTHER" id="PTHR14948:SF25">
    <property type="entry name" value="DUF4190 DOMAIN-CONTAINING PROTEIN"/>
    <property type="match status" value="1"/>
</dbReference>
<reference evidence="8" key="1">
    <citation type="journal article" date="2019" name="bioRxiv">
        <title>The Genome of the Zebra Mussel, Dreissena polymorpha: A Resource for Invasive Species Research.</title>
        <authorList>
            <person name="McCartney M.A."/>
            <person name="Auch B."/>
            <person name="Kono T."/>
            <person name="Mallez S."/>
            <person name="Zhang Y."/>
            <person name="Obille A."/>
            <person name="Becker A."/>
            <person name="Abrahante J.E."/>
            <person name="Garbe J."/>
            <person name="Badalamenti J.P."/>
            <person name="Herman A."/>
            <person name="Mangelson H."/>
            <person name="Liachko I."/>
            <person name="Sullivan S."/>
            <person name="Sone E.D."/>
            <person name="Koren S."/>
            <person name="Silverstein K.A.T."/>
            <person name="Beckman K.B."/>
            <person name="Gohl D.M."/>
        </authorList>
    </citation>
    <scope>NUCLEOTIDE SEQUENCE</scope>
    <source>
        <strain evidence="8">Duluth1</strain>
        <tissue evidence="8">Whole animal</tissue>
    </source>
</reference>
<dbReference type="PANTHER" id="PTHR14948">
    <property type="entry name" value="NG5"/>
    <property type="match status" value="1"/>
</dbReference>
<accession>A0A9D4QKP8</accession>
<comment type="similarity">
    <text evidence="2">Belongs to the CD225/Dispanin family.</text>
</comment>
<keyword evidence="3 7" id="KW-0812">Transmembrane</keyword>
<evidence type="ECO:0000256" key="1">
    <source>
        <dbReference type="ARBA" id="ARBA00004370"/>
    </source>
</evidence>
<dbReference type="GO" id="GO:0016020">
    <property type="term" value="C:membrane"/>
    <property type="evidence" value="ECO:0007669"/>
    <property type="project" value="UniProtKB-SubCell"/>
</dbReference>
<comment type="subcellular location">
    <subcellularLocation>
        <location evidence="1">Membrane</location>
    </subcellularLocation>
</comment>
<evidence type="ECO:0000256" key="3">
    <source>
        <dbReference type="ARBA" id="ARBA00022692"/>
    </source>
</evidence>
<name>A0A9D4QKP8_DREPO</name>
<dbReference type="Pfam" id="PF04505">
    <property type="entry name" value="CD225"/>
    <property type="match status" value="1"/>
</dbReference>
<reference evidence="8" key="2">
    <citation type="submission" date="2020-11" db="EMBL/GenBank/DDBJ databases">
        <authorList>
            <person name="McCartney M.A."/>
            <person name="Auch B."/>
            <person name="Kono T."/>
            <person name="Mallez S."/>
            <person name="Becker A."/>
            <person name="Gohl D.M."/>
            <person name="Silverstein K.A.T."/>
            <person name="Koren S."/>
            <person name="Bechman K.B."/>
            <person name="Herman A."/>
            <person name="Abrahante J.E."/>
            <person name="Garbe J."/>
        </authorList>
    </citation>
    <scope>NUCLEOTIDE SEQUENCE</scope>
    <source>
        <strain evidence="8">Duluth1</strain>
        <tissue evidence="8">Whole animal</tissue>
    </source>
</reference>
<keyword evidence="5 7" id="KW-0472">Membrane</keyword>